<keyword evidence="1" id="KW-0812">Transmembrane</keyword>
<protein>
    <submittedName>
        <fullName evidence="2">Uncharacterized protein</fullName>
    </submittedName>
</protein>
<dbReference type="AlphaFoldDB" id="A0AAV0QYF0"/>
<accession>A0AAV0QYF0</accession>
<dbReference type="Proteomes" id="UP001154282">
    <property type="component" value="Unassembled WGS sequence"/>
</dbReference>
<name>A0AAV0QYF0_9ROSI</name>
<proteinExistence type="predicted"/>
<dbReference type="Pfam" id="PF03140">
    <property type="entry name" value="DUF247"/>
    <property type="match status" value="2"/>
</dbReference>
<dbReference type="EMBL" id="CAMGYJ010000010">
    <property type="protein sequence ID" value="CAI0550031.1"/>
    <property type="molecule type" value="Genomic_DNA"/>
</dbReference>
<evidence type="ECO:0000256" key="1">
    <source>
        <dbReference type="SAM" id="Phobius"/>
    </source>
</evidence>
<dbReference type="PANTHER" id="PTHR31170:SF25">
    <property type="entry name" value="BNAA09G04570D PROTEIN"/>
    <property type="match status" value="1"/>
</dbReference>
<feature type="transmembrane region" description="Helical" evidence="1">
    <location>
        <begin position="358"/>
        <end position="382"/>
    </location>
</feature>
<sequence length="387" mass="44722">MEEPSSIQSADTHWLESIKIELAELSPLSSSWTICRVPTKLRNTNKDAYTPHIISVGPIHHEERSLKGMEAHKWRYMLSLLERTQNAVATLDACGKAILRFDNDVRASYAEWINYSNTDLAKMMLLDGCFILELLLRYSNPDPKLQSDPIFTTSWMILTLQRDLALLENQIPFFVLEWLFNFTVRRTANGLATPSLPDLALRFFRSSINNVNEETLGAGGRQNSHHLLHLIHNCYFPSSPRIETKGKRNSNNIEFIQNFIAFEQCFQESSQYITSYVLLMDRLIDTAKDVEVLERRRIVANDLGGRDDVAAMFNNICKQIVLRDFYFAGLCEQVNEYYHRRWNRYKASLKRDYCTNPWTIISLLGAFILISLTAVQTVYSVLGYYPH</sequence>
<dbReference type="PANTHER" id="PTHR31170">
    <property type="entry name" value="BNAC04G53230D PROTEIN"/>
    <property type="match status" value="1"/>
</dbReference>
<keyword evidence="1" id="KW-0472">Membrane</keyword>
<organism evidence="2 3">
    <name type="scientific">Linum tenue</name>
    <dbReference type="NCBI Taxonomy" id="586396"/>
    <lineage>
        <taxon>Eukaryota</taxon>
        <taxon>Viridiplantae</taxon>
        <taxon>Streptophyta</taxon>
        <taxon>Embryophyta</taxon>
        <taxon>Tracheophyta</taxon>
        <taxon>Spermatophyta</taxon>
        <taxon>Magnoliopsida</taxon>
        <taxon>eudicotyledons</taxon>
        <taxon>Gunneridae</taxon>
        <taxon>Pentapetalae</taxon>
        <taxon>rosids</taxon>
        <taxon>fabids</taxon>
        <taxon>Malpighiales</taxon>
        <taxon>Linaceae</taxon>
        <taxon>Linum</taxon>
    </lineage>
</organism>
<evidence type="ECO:0000313" key="2">
    <source>
        <dbReference type="EMBL" id="CAI0550031.1"/>
    </source>
</evidence>
<evidence type="ECO:0000313" key="3">
    <source>
        <dbReference type="Proteomes" id="UP001154282"/>
    </source>
</evidence>
<dbReference type="InterPro" id="IPR004158">
    <property type="entry name" value="DUF247_pln"/>
</dbReference>
<reference evidence="2" key="1">
    <citation type="submission" date="2022-08" db="EMBL/GenBank/DDBJ databases">
        <authorList>
            <person name="Gutierrez-Valencia J."/>
        </authorList>
    </citation>
    <scope>NUCLEOTIDE SEQUENCE</scope>
</reference>
<comment type="caution">
    <text evidence="2">The sequence shown here is derived from an EMBL/GenBank/DDBJ whole genome shotgun (WGS) entry which is preliminary data.</text>
</comment>
<gene>
    <name evidence="2" type="ORF">LITE_LOCUS45394</name>
</gene>
<keyword evidence="1" id="KW-1133">Transmembrane helix</keyword>
<keyword evidence="3" id="KW-1185">Reference proteome</keyword>